<proteinExistence type="predicted"/>
<keyword evidence="2" id="KW-0732">Signal</keyword>
<evidence type="ECO:0000256" key="2">
    <source>
        <dbReference type="SAM" id="SignalP"/>
    </source>
</evidence>
<feature type="chain" id="PRO_5045848058" description="Lipoprotein" evidence="2">
    <location>
        <begin position="24"/>
        <end position="211"/>
    </location>
</feature>
<keyword evidence="4" id="KW-1185">Reference proteome</keyword>
<dbReference type="EMBL" id="JBHMAS010000090">
    <property type="protein sequence ID" value="MFB9784653.1"/>
    <property type="molecule type" value="Genomic_DNA"/>
</dbReference>
<evidence type="ECO:0000313" key="3">
    <source>
        <dbReference type="EMBL" id="MFB9784653.1"/>
    </source>
</evidence>
<reference evidence="3 4" key="1">
    <citation type="submission" date="2024-09" db="EMBL/GenBank/DDBJ databases">
        <authorList>
            <person name="Sun Q."/>
            <person name="Mori K."/>
        </authorList>
    </citation>
    <scope>NUCLEOTIDE SEQUENCE [LARGE SCALE GENOMIC DNA]</scope>
    <source>
        <strain evidence="3 4">JCM 11411</strain>
    </source>
</reference>
<feature type="compositionally biased region" description="Low complexity" evidence="1">
    <location>
        <begin position="29"/>
        <end position="62"/>
    </location>
</feature>
<dbReference type="GeneID" id="93806637"/>
<protein>
    <recommendedName>
        <fullName evidence="5">Lipoprotein</fullName>
    </recommendedName>
</protein>
<sequence>MNTVTKISIIACTAASLALTGCSSDDTEQSAPTTTTTTANTTTNSQPTSTTTSSSTTTALTTGNRANSPTDNKPPQIGDTQHATGQGFTADLAILTPSFTTTKSGNKALTFPVVIDVTTGKLNAQPSYWKVTTQSGQTIKGNYSTGIPTAIGDADLDGHIEGLIPFADSNLLTNPDVAISKITLYTSFGYNTEIASWTFPTAIAVTDIPTK</sequence>
<evidence type="ECO:0000256" key="1">
    <source>
        <dbReference type="SAM" id="MobiDB-lite"/>
    </source>
</evidence>
<organism evidence="3 4">
    <name type="scientific">Rhodococcus baikonurensis</name>
    <dbReference type="NCBI Taxonomy" id="172041"/>
    <lineage>
        <taxon>Bacteria</taxon>
        <taxon>Bacillati</taxon>
        <taxon>Actinomycetota</taxon>
        <taxon>Actinomycetes</taxon>
        <taxon>Mycobacteriales</taxon>
        <taxon>Nocardiaceae</taxon>
        <taxon>Rhodococcus</taxon>
        <taxon>Rhodococcus erythropolis group</taxon>
    </lineage>
</organism>
<feature type="compositionally biased region" description="Polar residues" evidence="1">
    <location>
        <begin position="63"/>
        <end position="83"/>
    </location>
</feature>
<feature type="region of interest" description="Disordered" evidence="1">
    <location>
        <begin position="22"/>
        <end position="83"/>
    </location>
</feature>
<dbReference type="PROSITE" id="PS51257">
    <property type="entry name" value="PROKAR_LIPOPROTEIN"/>
    <property type="match status" value="1"/>
</dbReference>
<dbReference type="Proteomes" id="UP001589587">
    <property type="component" value="Unassembled WGS sequence"/>
</dbReference>
<dbReference type="RefSeq" id="WP_003944246.1">
    <property type="nucleotide sequence ID" value="NZ_JBEUOO010000048.1"/>
</dbReference>
<comment type="caution">
    <text evidence="3">The sequence shown here is derived from an EMBL/GenBank/DDBJ whole genome shotgun (WGS) entry which is preliminary data.</text>
</comment>
<evidence type="ECO:0008006" key="5">
    <source>
        <dbReference type="Google" id="ProtNLM"/>
    </source>
</evidence>
<evidence type="ECO:0000313" key="4">
    <source>
        <dbReference type="Proteomes" id="UP001589587"/>
    </source>
</evidence>
<name>A0ABV5XRD3_9NOCA</name>
<gene>
    <name evidence="3" type="ORF">ACFFQ6_33670</name>
</gene>
<accession>A0ABV5XRD3</accession>
<feature type="signal peptide" evidence="2">
    <location>
        <begin position="1"/>
        <end position="23"/>
    </location>
</feature>